<keyword evidence="1" id="KW-0732">Signal</keyword>
<proteinExistence type="predicted"/>
<evidence type="ECO:0000313" key="3">
    <source>
        <dbReference type="Proteomes" id="UP001633002"/>
    </source>
</evidence>
<feature type="signal peptide" evidence="1">
    <location>
        <begin position="1"/>
        <end position="22"/>
    </location>
</feature>
<evidence type="ECO:0000256" key="1">
    <source>
        <dbReference type="SAM" id="SignalP"/>
    </source>
</evidence>
<dbReference type="PROSITE" id="PS51257">
    <property type="entry name" value="PROKAR_LIPOPROTEIN"/>
    <property type="match status" value="1"/>
</dbReference>
<accession>A0ABD3H5G3</accession>
<dbReference type="EMBL" id="JBJQOH010000004">
    <property type="protein sequence ID" value="KAL3686762.1"/>
    <property type="molecule type" value="Genomic_DNA"/>
</dbReference>
<gene>
    <name evidence="2" type="ORF">R1sor_013071</name>
</gene>
<evidence type="ECO:0008006" key="4">
    <source>
        <dbReference type="Google" id="ProtNLM"/>
    </source>
</evidence>
<dbReference type="Proteomes" id="UP001633002">
    <property type="component" value="Unassembled WGS sequence"/>
</dbReference>
<dbReference type="AlphaFoldDB" id="A0ABD3H5G3"/>
<name>A0ABD3H5G3_9MARC</name>
<reference evidence="2 3" key="1">
    <citation type="submission" date="2024-09" db="EMBL/GenBank/DDBJ databases">
        <title>Chromosome-scale assembly of Riccia sorocarpa.</title>
        <authorList>
            <person name="Paukszto L."/>
        </authorList>
    </citation>
    <scope>NUCLEOTIDE SEQUENCE [LARGE SCALE GENOMIC DNA]</scope>
    <source>
        <strain evidence="2">LP-2024</strain>
        <tissue evidence="2">Aerial parts of the thallus</tissue>
    </source>
</reference>
<sequence>MARSALYVIIPIICAAIAGCAATRDFADERAILEQPARVESVDPPSPFVFVHMNFTSENEDPILDASCLGFVDSWVFFRGSFSIVSGNNWTAEVVPFTRFYCQFSIQQSGWYMEANLWRSTPDEVRPPSNVFYLIDDVGVFRVVLGEKKLVANWGDVIHSFA</sequence>
<protein>
    <recommendedName>
        <fullName evidence="4">Lipoprotein</fullName>
    </recommendedName>
</protein>
<feature type="chain" id="PRO_5044824220" description="Lipoprotein" evidence="1">
    <location>
        <begin position="23"/>
        <end position="162"/>
    </location>
</feature>
<organism evidence="2 3">
    <name type="scientific">Riccia sorocarpa</name>
    <dbReference type="NCBI Taxonomy" id="122646"/>
    <lineage>
        <taxon>Eukaryota</taxon>
        <taxon>Viridiplantae</taxon>
        <taxon>Streptophyta</taxon>
        <taxon>Embryophyta</taxon>
        <taxon>Marchantiophyta</taxon>
        <taxon>Marchantiopsida</taxon>
        <taxon>Marchantiidae</taxon>
        <taxon>Marchantiales</taxon>
        <taxon>Ricciaceae</taxon>
        <taxon>Riccia</taxon>
    </lineage>
</organism>
<comment type="caution">
    <text evidence="2">The sequence shown here is derived from an EMBL/GenBank/DDBJ whole genome shotgun (WGS) entry which is preliminary data.</text>
</comment>
<keyword evidence="3" id="KW-1185">Reference proteome</keyword>
<evidence type="ECO:0000313" key="2">
    <source>
        <dbReference type="EMBL" id="KAL3686762.1"/>
    </source>
</evidence>